<sequence length="612" mass="68521">MRRLKLGLSICSLLIFATFSMSSEHEVVHNANHVFNAIHSSMRQWGSSLNHNGMSFFLATVPAGTQLYHGTPNPEPVQGLEWLAFEPEHAMIFARPRGPPRDHKTPPGKDELPQGGFASNPRPGFGGPPESECGHRRPPVDGQPLPRSVQHPPHAPDNPLPPPGHPLREERTFRPSPSNRDKRLPHSSNFQRARQDQQHRLGLSAGDQDDRVGYLHTYVPKHDLKLLYVDGLSAGKTSNGTLDTQDMLLLNLTTGPHGPMGGEHERAWGMCNLTTSLWEGKIDGILRMEGGFEIILCDFATHLERTDIITVTQHKYWVNGSAGFLGGWQYIKAVMGRYHGIGGERVKLAYDDFVSVFSYPDLKGLFSNDVQSDYVMPRLQNVRESDLERVKHDITSMVLRKDWDGVAPSRNWQAVADLVVARYSEPLHYLHTNKELRGDKNALQFYLINILHPFIDYTARNATLETQRCIAQVVPPLPTPPATTASLAHRAMHDVTHHICDTLLTALSITSTSISHASVTQVYAEHVTDIIDNLVAYLNWTTWKQCGTCADEELCYIPIWPMGSHEDHADPKCMDEDTARNRWGYWGQGPMGPPPPGDGDEGERRQHIGRFP</sequence>
<feature type="compositionally biased region" description="Pro residues" evidence="1">
    <location>
        <begin position="153"/>
        <end position="165"/>
    </location>
</feature>
<dbReference type="InterPro" id="IPR038921">
    <property type="entry name" value="YOR389W-like"/>
</dbReference>
<evidence type="ECO:0000313" key="3">
    <source>
        <dbReference type="EMBL" id="KAH7095557.1"/>
    </source>
</evidence>
<evidence type="ECO:0000256" key="1">
    <source>
        <dbReference type="SAM" id="MobiDB-lite"/>
    </source>
</evidence>
<organism evidence="3 4">
    <name type="scientific">Paraphoma chrysanthemicola</name>
    <dbReference type="NCBI Taxonomy" id="798071"/>
    <lineage>
        <taxon>Eukaryota</taxon>
        <taxon>Fungi</taxon>
        <taxon>Dikarya</taxon>
        <taxon>Ascomycota</taxon>
        <taxon>Pezizomycotina</taxon>
        <taxon>Dothideomycetes</taxon>
        <taxon>Pleosporomycetidae</taxon>
        <taxon>Pleosporales</taxon>
        <taxon>Pleosporineae</taxon>
        <taxon>Phaeosphaeriaceae</taxon>
        <taxon>Paraphoma</taxon>
    </lineage>
</organism>
<evidence type="ECO:0000313" key="4">
    <source>
        <dbReference type="Proteomes" id="UP000813461"/>
    </source>
</evidence>
<feature type="region of interest" description="Disordered" evidence="1">
    <location>
        <begin position="94"/>
        <end position="208"/>
    </location>
</feature>
<keyword evidence="2" id="KW-0732">Signal</keyword>
<feature type="chain" id="PRO_5035455820" evidence="2">
    <location>
        <begin position="23"/>
        <end position="612"/>
    </location>
</feature>
<dbReference type="PANTHER" id="PTHR35204:SF1">
    <property type="entry name" value="ENTEROTOXIN"/>
    <property type="match status" value="1"/>
</dbReference>
<name>A0A8K0W4P6_9PLEO</name>
<dbReference type="EMBL" id="JAGMVJ010000001">
    <property type="protein sequence ID" value="KAH7095557.1"/>
    <property type="molecule type" value="Genomic_DNA"/>
</dbReference>
<evidence type="ECO:0000256" key="2">
    <source>
        <dbReference type="SAM" id="SignalP"/>
    </source>
</evidence>
<comment type="caution">
    <text evidence="3">The sequence shown here is derived from an EMBL/GenBank/DDBJ whole genome shotgun (WGS) entry which is preliminary data.</text>
</comment>
<feature type="compositionally biased region" description="Basic and acidic residues" evidence="1">
    <location>
        <begin position="166"/>
        <end position="184"/>
    </location>
</feature>
<reference evidence="3" key="1">
    <citation type="journal article" date="2021" name="Nat. Commun.">
        <title>Genetic determinants of endophytism in the Arabidopsis root mycobiome.</title>
        <authorList>
            <person name="Mesny F."/>
            <person name="Miyauchi S."/>
            <person name="Thiergart T."/>
            <person name="Pickel B."/>
            <person name="Atanasova L."/>
            <person name="Karlsson M."/>
            <person name="Huettel B."/>
            <person name="Barry K.W."/>
            <person name="Haridas S."/>
            <person name="Chen C."/>
            <person name="Bauer D."/>
            <person name="Andreopoulos W."/>
            <person name="Pangilinan J."/>
            <person name="LaButti K."/>
            <person name="Riley R."/>
            <person name="Lipzen A."/>
            <person name="Clum A."/>
            <person name="Drula E."/>
            <person name="Henrissat B."/>
            <person name="Kohler A."/>
            <person name="Grigoriev I.V."/>
            <person name="Martin F.M."/>
            <person name="Hacquard S."/>
        </authorList>
    </citation>
    <scope>NUCLEOTIDE SEQUENCE</scope>
    <source>
        <strain evidence="3">MPI-SDFR-AT-0120</strain>
    </source>
</reference>
<keyword evidence="4" id="KW-1185">Reference proteome</keyword>
<feature type="signal peptide" evidence="2">
    <location>
        <begin position="1"/>
        <end position="22"/>
    </location>
</feature>
<dbReference type="OrthoDB" id="10261782at2759"/>
<feature type="region of interest" description="Disordered" evidence="1">
    <location>
        <begin position="584"/>
        <end position="612"/>
    </location>
</feature>
<proteinExistence type="predicted"/>
<dbReference type="Proteomes" id="UP000813461">
    <property type="component" value="Unassembled WGS sequence"/>
</dbReference>
<dbReference type="AlphaFoldDB" id="A0A8K0W4P6"/>
<protein>
    <submittedName>
        <fullName evidence="3">Uncharacterized protein</fullName>
    </submittedName>
</protein>
<feature type="compositionally biased region" description="Basic and acidic residues" evidence="1">
    <location>
        <begin position="99"/>
        <end position="112"/>
    </location>
</feature>
<accession>A0A8K0W4P6</accession>
<gene>
    <name evidence="3" type="ORF">FB567DRAFT_512861</name>
</gene>
<dbReference type="PANTHER" id="PTHR35204">
    <property type="entry name" value="YALI0A21131P"/>
    <property type="match status" value="1"/>
</dbReference>